<reference evidence="2 3" key="1">
    <citation type="journal article" date="2024" name="Commun. Biol.">
        <title>Comparative genomic analysis of thermophilic fungi reveals convergent evolutionary adaptations and gene losses.</title>
        <authorList>
            <person name="Steindorff A.S."/>
            <person name="Aguilar-Pontes M.V."/>
            <person name="Robinson A.J."/>
            <person name="Andreopoulos B."/>
            <person name="LaButti K."/>
            <person name="Kuo A."/>
            <person name="Mondo S."/>
            <person name="Riley R."/>
            <person name="Otillar R."/>
            <person name="Haridas S."/>
            <person name="Lipzen A."/>
            <person name="Grimwood J."/>
            <person name="Schmutz J."/>
            <person name="Clum A."/>
            <person name="Reid I.D."/>
            <person name="Moisan M.C."/>
            <person name="Butler G."/>
            <person name="Nguyen T.T.M."/>
            <person name="Dewar K."/>
            <person name="Conant G."/>
            <person name="Drula E."/>
            <person name="Henrissat B."/>
            <person name="Hansel C."/>
            <person name="Singer S."/>
            <person name="Hutchinson M.I."/>
            <person name="de Vries R.P."/>
            <person name="Natvig D.O."/>
            <person name="Powell A.J."/>
            <person name="Tsang A."/>
            <person name="Grigoriev I.V."/>
        </authorList>
    </citation>
    <scope>NUCLEOTIDE SEQUENCE [LARGE SCALE GENOMIC DNA]</scope>
    <source>
        <strain evidence="2 3">ATCC 24622</strain>
    </source>
</reference>
<name>A0ABR3V4Q7_9PEZI</name>
<feature type="region of interest" description="Disordered" evidence="1">
    <location>
        <begin position="178"/>
        <end position="226"/>
    </location>
</feature>
<evidence type="ECO:0000256" key="1">
    <source>
        <dbReference type="SAM" id="MobiDB-lite"/>
    </source>
</evidence>
<feature type="compositionally biased region" description="Polar residues" evidence="1">
    <location>
        <begin position="178"/>
        <end position="198"/>
    </location>
</feature>
<dbReference type="Proteomes" id="UP001586593">
    <property type="component" value="Unassembled WGS sequence"/>
</dbReference>
<organism evidence="2 3">
    <name type="scientific">Phialemonium thermophilum</name>
    <dbReference type="NCBI Taxonomy" id="223376"/>
    <lineage>
        <taxon>Eukaryota</taxon>
        <taxon>Fungi</taxon>
        <taxon>Dikarya</taxon>
        <taxon>Ascomycota</taxon>
        <taxon>Pezizomycotina</taxon>
        <taxon>Sordariomycetes</taxon>
        <taxon>Sordariomycetidae</taxon>
        <taxon>Cephalothecales</taxon>
        <taxon>Cephalothecaceae</taxon>
        <taxon>Phialemonium</taxon>
    </lineage>
</organism>
<evidence type="ECO:0000313" key="2">
    <source>
        <dbReference type="EMBL" id="KAL1836767.1"/>
    </source>
</evidence>
<sequence length="244" mass="26389">MRGLVAAQAVAVVGGFGSAIVHRDKLHTCQDRCTGKQDGTSGTYAREKVFRQVGQGKGFSLVWLLSWRSRCSRREKSRAQTRHLSCTAEARDEGEGRPMVTHGTRQPCSAASGVSVRSRASRRDHGNTDQQVTRGTAILEPLRFHPTMLAPVLVPMLGPAPAVTTASFERATSAHLRSTATADHSYCRTNTGIQSRGQSTSTSRPPSSSSPSPTLAPPACRFHRPGGRYTAIRRWPGCSTGQHR</sequence>
<feature type="region of interest" description="Disordered" evidence="1">
    <location>
        <begin position="88"/>
        <end position="138"/>
    </location>
</feature>
<keyword evidence="3" id="KW-1185">Reference proteome</keyword>
<evidence type="ECO:0000313" key="3">
    <source>
        <dbReference type="Proteomes" id="UP001586593"/>
    </source>
</evidence>
<comment type="caution">
    <text evidence="2">The sequence shown here is derived from an EMBL/GenBank/DDBJ whole genome shotgun (WGS) entry which is preliminary data.</text>
</comment>
<proteinExistence type="predicted"/>
<evidence type="ECO:0008006" key="4">
    <source>
        <dbReference type="Google" id="ProtNLM"/>
    </source>
</evidence>
<protein>
    <recommendedName>
        <fullName evidence="4">Secreted protein</fullName>
    </recommendedName>
</protein>
<gene>
    <name evidence="2" type="ORF">VTK73DRAFT_4930</name>
</gene>
<feature type="compositionally biased region" description="Low complexity" evidence="1">
    <location>
        <begin position="109"/>
        <end position="118"/>
    </location>
</feature>
<dbReference type="EMBL" id="JAZHXJ010002775">
    <property type="protein sequence ID" value="KAL1836767.1"/>
    <property type="molecule type" value="Genomic_DNA"/>
</dbReference>
<feature type="compositionally biased region" description="Low complexity" evidence="1">
    <location>
        <begin position="199"/>
        <end position="213"/>
    </location>
</feature>
<accession>A0ABR3V4Q7</accession>